<name>A0A841KRE1_9FIRM</name>
<dbReference type="AlphaFoldDB" id="A0A841KRE1"/>
<comment type="caution">
    <text evidence="1">The sequence shown here is derived from an EMBL/GenBank/DDBJ whole genome shotgun (WGS) entry which is preliminary data.</text>
</comment>
<protein>
    <submittedName>
        <fullName evidence="1">Uncharacterized protein</fullName>
    </submittedName>
</protein>
<organism evidence="1 2">
    <name type="scientific">Anaerosolibacter carboniphilus</name>
    <dbReference type="NCBI Taxonomy" id="1417629"/>
    <lineage>
        <taxon>Bacteria</taxon>
        <taxon>Bacillati</taxon>
        <taxon>Bacillota</taxon>
        <taxon>Clostridia</taxon>
        <taxon>Peptostreptococcales</taxon>
        <taxon>Thermotaleaceae</taxon>
        <taxon>Anaerosolibacter</taxon>
    </lineage>
</organism>
<accession>A0A841KRE1</accession>
<evidence type="ECO:0000313" key="1">
    <source>
        <dbReference type="EMBL" id="MBB6215987.1"/>
    </source>
</evidence>
<reference evidence="1 2" key="1">
    <citation type="submission" date="2020-08" db="EMBL/GenBank/DDBJ databases">
        <title>Genomic Encyclopedia of Type Strains, Phase IV (KMG-IV): sequencing the most valuable type-strain genomes for metagenomic binning, comparative biology and taxonomic classification.</title>
        <authorList>
            <person name="Goeker M."/>
        </authorList>
    </citation>
    <scope>NUCLEOTIDE SEQUENCE [LARGE SCALE GENOMIC DNA]</scope>
    <source>
        <strain evidence="1 2">DSM 103526</strain>
    </source>
</reference>
<dbReference type="RefSeq" id="WP_279288982.1">
    <property type="nucleotide sequence ID" value="NZ_JACHEN010000011.1"/>
</dbReference>
<evidence type="ECO:0000313" key="2">
    <source>
        <dbReference type="Proteomes" id="UP000579281"/>
    </source>
</evidence>
<gene>
    <name evidence="1" type="ORF">HNQ80_002078</name>
</gene>
<keyword evidence="2" id="KW-1185">Reference proteome</keyword>
<dbReference type="Proteomes" id="UP000579281">
    <property type="component" value="Unassembled WGS sequence"/>
</dbReference>
<proteinExistence type="predicted"/>
<sequence>MNAIYVEDENEDIMLQESINEDKRAEILIEVSKNKKKGEKT</sequence>
<dbReference type="EMBL" id="JACHEN010000011">
    <property type="protein sequence ID" value="MBB6215987.1"/>
    <property type="molecule type" value="Genomic_DNA"/>
</dbReference>